<dbReference type="PANTHER" id="PTHR42069:SF1">
    <property type="entry name" value="MARVEL DOMAIN-CONTAINING PROTEIN"/>
    <property type="match status" value="1"/>
</dbReference>
<comment type="caution">
    <text evidence="3">The sequence shown here is derived from an EMBL/GenBank/DDBJ whole genome shotgun (WGS) entry which is preliminary data.</text>
</comment>
<dbReference type="OrthoDB" id="5371583at2759"/>
<gene>
    <name evidence="3" type="ORF">N0V91_007558</name>
</gene>
<accession>A0A9W8ZAG9</accession>
<keyword evidence="2" id="KW-0812">Transmembrane</keyword>
<dbReference type="AlphaFoldDB" id="A0A9W8ZAG9"/>
<protein>
    <recommendedName>
        <fullName evidence="5">MARVEL domain-containing protein</fullName>
    </recommendedName>
</protein>
<evidence type="ECO:0000256" key="1">
    <source>
        <dbReference type="SAM" id="MobiDB-lite"/>
    </source>
</evidence>
<evidence type="ECO:0000313" key="4">
    <source>
        <dbReference type="Proteomes" id="UP001140510"/>
    </source>
</evidence>
<feature type="region of interest" description="Disordered" evidence="1">
    <location>
        <begin position="1"/>
        <end position="35"/>
    </location>
</feature>
<dbReference type="PANTHER" id="PTHR42069">
    <property type="entry name" value="HYPHAL ANASTAMOSIS-8 PROTEIN"/>
    <property type="match status" value="1"/>
</dbReference>
<keyword evidence="2" id="KW-0472">Membrane</keyword>
<dbReference type="Proteomes" id="UP001140510">
    <property type="component" value="Unassembled WGS sequence"/>
</dbReference>
<organism evidence="3 4">
    <name type="scientific">Didymella pomorum</name>
    <dbReference type="NCBI Taxonomy" id="749634"/>
    <lineage>
        <taxon>Eukaryota</taxon>
        <taxon>Fungi</taxon>
        <taxon>Dikarya</taxon>
        <taxon>Ascomycota</taxon>
        <taxon>Pezizomycotina</taxon>
        <taxon>Dothideomycetes</taxon>
        <taxon>Pleosporomycetidae</taxon>
        <taxon>Pleosporales</taxon>
        <taxon>Pleosporineae</taxon>
        <taxon>Didymellaceae</taxon>
        <taxon>Didymella</taxon>
    </lineage>
</organism>
<feature type="transmembrane region" description="Helical" evidence="2">
    <location>
        <begin position="150"/>
        <end position="172"/>
    </location>
</feature>
<evidence type="ECO:0000256" key="2">
    <source>
        <dbReference type="SAM" id="Phobius"/>
    </source>
</evidence>
<evidence type="ECO:0000313" key="3">
    <source>
        <dbReference type="EMBL" id="KAJ4401905.1"/>
    </source>
</evidence>
<name>A0A9W8ZAG9_9PLEO</name>
<keyword evidence="4" id="KW-1185">Reference proteome</keyword>
<feature type="transmembrane region" description="Helical" evidence="2">
    <location>
        <begin position="246"/>
        <end position="264"/>
    </location>
</feature>
<proteinExistence type="predicted"/>
<feature type="transmembrane region" description="Helical" evidence="2">
    <location>
        <begin position="109"/>
        <end position="130"/>
    </location>
</feature>
<sequence>MEMADMNQSTEYAPHPPSKFEEVRTSPGAWSSTQNPNYAFTKGALAFRDTLDQIRGRNARIDSKTSASFTKAEKPPTVTINEMQKGPPTTAAGVEPLDRRIQILRVIQHALLSATDATIAALQCLVYIKWAQTKNVPDAWPQQPMLFPTLVLLAVAAMALLFDASSLVAYIFPTKPVAKKAYRLAIQLHYWVTSLKAFSYSIAAAVCRTGFSMGNQQDLWGWSCSAQGQAMAATNDANINCTGNTVAWALSLVNIAVEIIGVLITQIMENNKRKADARVMANDDATPLIEKANNLENLRSDFSVAK</sequence>
<dbReference type="EMBL" id="JAPEVA010000067">
    <property type="protein sequence ID" value="KAJ4401905.1"/>
    <property type="molecule type" value="Genomic_DNA"/>
</dbReference>
<evidence type="ECO:0008006" key="5">
    <source>
        <dbReference type="Google" id="ProtNLM"/>
    </source>
</evidence>
<keyword evidence="2" id="KW-1133">Transmembrane helix</keyword>
<feature type="compositionally biased region" description="Polar residues" evidence="1">
    <location>
        <begin position="1"/>
        <end position="11"/>
    </location>
</feature>
<reference evidence="3" key="1">
    <citation type="submission" date="2022-10" db="EMBL/GenBank/DDBJ databases">
        <title>Tapping the CABI collections for fungal endophytes: first genome assemblies for Collariella, Neodidymelliopsis, Ascochyta clinopodiicola, Didymella pomorum, Didymosphaeria variabile, Neocosmospora piperis and Neocucurbitaria cava.</title>
        <authorList>
            <person name="Hill R."/>
        </authorList>
    </citation>
    <scope>NUCLEOTIDE SEQUENCE</scope>
    <source>
        <strain evidence="3">IMI 355091</strain>
    </source>
</reference>